<evidence type="ECO:0000313" key="3">
    <source>
        <dbReference type="EMBL" id="USW52419.1"/>
    </source>
</evidence>
<accession>A0A9Q9AQ41</accession>
<organism evidence="3 4">
    <name type="scientific">Septoria linicola</name>
    <dbReference type="NCBI Taxonomy" id="215465"/>
    <lineage>
        <taxon>Eukaryota</taxon>
        <taxon>Fungi</taxon>
        <taxon>Dikarya</taxon>
        <taxon>Ascomycota</taxon>
        <taxon>Pezizomycotina</taxon>
        <taxon>Dothideomycetes</taxon>
        <taxon>Dothideomycetidae</taxon>
        <taxon>Mycosphaerellales</taxon>
        <taxon>Mycosphaerellaceae</taxon>
        <taxon>Septoria</taxon>
    </lineage>
</organism>
<feature type="region of interest" description="Disordered" evidence="1">
    <location>
        <begin position="135"/>
        <end position="167"/>
    </location>
</feature>
<reference evidence="3" key="1">
    <citation type="submission" date="2022-06" db="EMBL/GenBank/DDBJ databases">
        <title>Complete genome sequences of two strains of the flax pathogen Septoria linicola.</title>
        <authorList>
            <person name="Lapalu N."/>
            <person name="Simon A."/>
            <person name="Demenou B."/>
            <person name="Paumier D."/>
            <person name="Guillot M.-P."/>
            <person name="Gout L."/>
            <person name="Valade R."/>
        </authorList>
    </citation>
    <scope>NUCLEOTIDE SEQUENCE</scope>
    <source>
        <strain evidence="3">SE15195</strain>
    </source>
</reference>
<feature type="region of interest" description="Disordered" evidence="1">
    <location>
        <begin position="1"/>
        <end position="83"/>
    </location>
</feature>
<keyword evidence="2" id="KW-0472">Membrane</keyword>
<feature type="transmembrane region" description="Helical" evidence="2">
    <location>
        <begin position="528"/>
        <end position="546"/>
    </location>
</feature>
<dbReference type="EMBL" id="CP099421">
    <property type="protein sequence ID" value="USW52419.1"/>
    <property type="molecule type" value="Genomic_DNA"/>
</dbReference>
<gene>
    <name evidence="3" type="ORF">Slin15195_G057380</name>
</gene>
<dbReference type="Proteomes" id="UP001056384">
    <property type="component" value="Chromosome 4"/>
</dbReference>
<keyword evidence="2" id="KW-1133">Transmembrane helix</keyword>
<proteinExistence type="predicted"/>
<feature type="region of interest" description="Disordered" evidence="1">
    <location>
        <begin position="268"/>
        <end position="289"/>
    </location>
</feature>
<feature type="compositionally biased region" description="Basic and acidic residues" evidence="1">
    <location>
        <begin position="380"/>
        <end position="409"/>
    </location>
</feature>
<protein>
    <submittedName>
        <fullName evidence="3">Uncharacterized protein</fullName>
    </submittedName>
</protein>
<evidence type="ECO:0000313" key="4">
    <source>
        <dbReference type="Proteomes" id="UP001056384"/>
    </source>
</evidence>
<sequence>MQPHKNRLAGAGFGSPADNKARELARRAARKANSRPVTSPEGPSVSAPDEQPSRPAAPQPAPSGPEATEPHSSTGGKEVTDLREANEDYYQILTERDAKITSIEVELAKVKDELRTKQREFDGIKANLTASDKALKEATEALENEQATHKQTQKERDESRKEHKASAAFVEEINQDVVAKHKMYKEKADELSKVNSDYDKLRDYADNCDAQIEQQASETEKLQGFLSVIHQAFDQQFADDGVELTPDTLLEHIRHVNHLASNQRIVCSNSTSSSHHNGTHHSARPGTGERKVSMAQELAGLDDNDESSDNEDKEDDKHSDTSNDLHVPKRRPQSDSDRVTSAKSSTDAEKEQKIQEQAGQIEKLKREHLHEVERLHEQLRAQREEQPKHAVSVEEEQPKNVTSVEKEQQDALTSLQEQHQREIATLKENIATKDGQLEHYAEKFENLRDDYKNVLQGRAPEHVHSEPTREPIPEPSPVVLQDAATQTQAAETEEQAPPATPATPAQIVRYNEVVRDATIYEAFTRTPFWQQLLIAFLALLLLYFGISGWSEARMWRAANGPLLHQIRYNQAQHAILGFWSRLEENIGYDSRLLG</sequence>
<dbReference type="AlphaFoldDB" id="A0A9Q9AQ41"/>
<feature type="region of interest" description="Disordered" evidence="1">
    <location>
        <begin position="481"/>
        <end position="501"/>
    </location>
</feature>
<evidence type="ECO:0000256" key="2">
    <source>
        <dbReference type="SAM" id="Phobius"/>
    </source>
</evidence>
<evidence type="ECO:0000256" key="1">
    <source>
        <dbReference type="SAM" id="MobiDB-lite"/>
    </source>
</evidence>
<feature type="compositionally biased region" description="Acidic residues" evidence="1">
    <location>
        <begin position="301"/>
        <end position="314"/>
    </location>
</feature>
<dbReference type="OrthoDB" id="3646417at2759"/>
<feature type="compositionally biased region" description="Basic and acidic residues" evidence="1">
    <location>
        <begin position="146"/>
        <end position="165"/>
    </location>
</feature>
<name>A0A9Q9AQ41_9PEZI</name>
<keyword evidence="4" id="KW-1185">Reference proteome</keyword>
<feature type="region of interest" description="Disordered" evidence="1">
    <location>
        <begin position="380"/>
        <end position="417"/>
    </location>
</feature>
<feature type="region of interest" description="Disordered" evidence="1">
    <location>
        <begin position="301"/>
        <end position="355"/>
    </location>
</feature>
<feature type="compositionally biased region" description="Basic and acidic residues" evidence="1">
    <location>
        <begin position="315"/>
        <end position="354"/>
    </location>
</feature>
<keyword evidence="2" id="KW-0812">Transmembrane</keyword>